<dbReference type="EMBL" id="MU853233">
    <property type="protein sequence ID" value="KAK4121609.1"/>
    <property type="molecule type" value="Genomic_DNA"/>
</dbReference>
<dbReference type="RefSeq" id="XP_062645380.1">
    <property type="nucleotide sequence ID" value="XM_062796506.1"/>
</dbReference>
<proteinExistence type="predicted"/>
<reference evidence="1" key="1">
    <citation type="journal article" date="2023" name="Mol. Phylogenet. Evol.">
        <title>Genome-scale phylogeny and comparative genomics of the fungal order Sordariales.</title>
        <authorList>
            <person name="Hensen N."/>
            <person name="Bonometti L."/>
            <person name="Westerberg I."/>
            <person name="Brannstrom I.O."/>
            <person name="Guillou S."/>
            <person name="Cros-Aarteil S."/>
            <person name="Calhoun S."/>
            <person name="Haridas S."/>
            <person name="Kuo A."/>
            <person name="Mondo S."/>
            <person name="Pangilinan J."/>
            <person name="Riley R."/>
            <person name="LaButti K."/>
            <person name="Andreopoulos B."/>
            <person name="Lipzen A."/>
            <person name="Chen C."/>
            <person name="Yan M."/>
            <person name="Daum C."/>
            <person name="Ng V."/>
            <person name="Clum A."/>
            <person name="Steindorff A."/>
            <person name="Ohm R.A."/>
            <person name="Martin F."/>
            <person name="Silar P."/>
            <person name="Natvig D.O."/>
            <person name="Lalanne C."/>
            <person name="Gautier V."/>
            <person name="Ament-Velasquez S.L."/>
            <person name="Kruys A."/>
            <person name="Hutchinson M.I."/>
            <person name="Powell A.J."/>
            <person name="Barry K."/>
            <person name="Miller A.N."/>
            <person name="Grigoriev I.V."/>
            <person name="Debuchy R."/>
            <person name="Gladieux P."/>
            <person name="Hiltunen Thoren M."/>
            <person name="Johannesson H."/>
        </authorList>
    </citation>
    <scope>NUCLEOTIDE SEQUENCE</scope>
    <source>
        <strain evidence="1">CBS 731.68</strain>
    </source>
</reference>
<comment type="caution">
    <text evidence="1">The sequence shown here is derived from an EMBL/GenBank/DDBJ whole genome shotgun (WGS) entry which is preliminary data.</text>
</comment>
<accession>A0AAN6TVX5</accession>
<evidence type="ECO:0000313" key="2">
    <source>
        <dbReference type="Proteomes" id="UP001302602"/>
    </source>
</evidence>
<reference evidence="1" key="2">
    <citation type="submission" date="2023-05" db="EMBL/GenBank/DDBJ databases">
        <authorList>
            <consortium name="Lawrence Berkeley National Laboratory"/>
            <person name="Steindorff A."/>
            <person name="Hensen N."/>
            <person name="Bonometti L."/>
            <person name="Westerberg I."/>
            <person name="Brannstrom I.O."/>
            <person name="Guillou S."/>
            <person name="Cros-Aarteil S."/>
            <person name="Calhoun S."/>
            <person name="Haridas S."/>
            <person name="Kuo A."/>
            <person name="Mondo S."/>
            <person name="Pangilinan J."/>
            <person name="Riley R."/>
            <person name="Labutti K."/>
            <person name="Andreopoulos B."/>
            <person name="Lipzen A."/>
            <person name="Chen C."/>
            <person name="Yanf M."/>
            <person name="Daum C."/>
            <person name="Ng V."/>
            <person name="Clum A."/>
            <person name="Ohm R."/>
            <person name="Martin F."/>
            <person name="Silar P."/>
            <person name="Natvig D."/>
            <person name="Lalanne C."/>
            <person name="Gautier V."/>
            <person name="Ament-Velasquez S.L."/>
            <person name="Kruys A."/>
            <person name="Hutchinson M.I."/>
            <person name="Powell A.J."/>
            <person name="Barry K."/>
            <person name="Miller A.N."/>
            <person name="Grigoriev I.V."/>
            <person name="Debuchy R."/>
            <person name="Gladieux P."/>
            <person name="Thoren M.H."/>
            <person name="Johannesson H."/>
        </authorList>
    </citation>
    <scope>NUCLEOTIDE SEQUENCE</scope>
    <source>
        <strain evidence="1">CBS 731.68</strain>
    </source>
</reference>
<dbReference type="AlphaFoldDB" id="A0AAN6TVX5"/>
<protein>
    <submittedName>
        <fullName evidence="1">Uncharacterized protein</fullName>
    </submittedName>
</protein>
<organism evidence="1 2">
    <name type="scientific">Parathielavia appendiculata</name>
    <dbReference type="NCBI Taxonomy" id="2587402"/>
    <lineage>
        <taxon>Eukaryota</taxon>
        <taxon>Fungi</taxon>
        <taxon>Dikarya</taxon>
        <taxon>Ascomycota</taxon>
        <taxon>Pezizomycotina</taxon>
        <taxon>Sordariomycetes</taxon>
        <taxon>Sordariomycetidae</taxon>
        <taxon>Sordariales</taxon>
        <taxon>Chaetomiaceae</taxon>
        <taxon>Parathielavia</taxon>
    </lineage>
</organism>
<gene>
    <name evidence="1" type="ORF">N657DRAFT_682682</name>
</gene>
<dbReference type="Proteomes" id="UP001302602">
    <property type="component" value="Unassembled WGS sequence"/>
</dbReference>
<name>A0AAN6TVX5_9PEZI</name>
<evidence type="ECO:0000313" key="1">
    <source>
        <dbReference type="EMBL" id="KAK4121609.1"/>
    </source>
</evidence>
<dbReference type="GeneID" id="87833274"/>
<keyword evidence="2" id="KW-1185">Reference proteome</keyword>
<sequence length="76" mass="8486">MSESAASDESANVAIQPTNPSLYWAGVNGMDPEHWPNVLMVDYIGVQQRDQWAWDRLSAVMEAISMARERSRSTSS</sequence>